<evidence type="ECO:0000313" key="3">
    <source>
        <dbReference type="Proteomes" id="UP001143391"/>
    </source>
</evidence>
<sequence length="68" mass="7097">MNRFSLRPLLLVATAGVALLSACAPVPQLGARPEVRAAAGYAADQSLAARADAANWPANDWWSVYGDA</sequence>
<evidence type="ECO:0000313" key="2">
    <source>
        <dbReference type="EMBL" id="MDF0753072.1"/>
    </source>
</evidence>
<dbReference type="EMBL" id="JANCMW010000396">
    <property type="protein sequence ID" value="MDF0753072.1"/>
    <property type="molecule type" value="Genomic_DNA"/>
</dbReference>
<name>A0ABT5YHL6_9GAMM</name>
<gene>
    <name evidence="2" type="ORF">NLU14_22855</name>
</gene>
<feature type="chain" id="PRO_5046664971" description="RND transporter" evidence="1">
    <location>
        <begin position="25"/>
        <end position="68"/>
    </location>
</feature>
<organism evidence="2 3">
    <name type="scientific">Marinobacter iranensis</name>
    <dbReference type="NCBI Taxonomy" id="2962607"/>
    <lineage>
        <taxon>Bacteria</taxon>
        <taxon>Pseudomonadati</taxon>
        <taxon>Pseudomonadota</taxon>
        <taxon>Gammaproteobacteria</taxon>
        <taxon>Pseudomonadales</taxon>
        <taxon>Marinobacteraceae</taxon>
        <taxon>Marinobacter</taxon>
    </lineage>
</organism>
<protein>
    <recommendedName>
        <fullName evidence="4">RND transporter</fullName>
    </recommendedName>
</protein>
<dbReference type="PROSITE" id="PS51257">
    <property type="entry name" value="PROKAR_LIPOPROTEIN"/>
    <property type="match status" value="1"/>
</dbReference>
<reference evidence="2" key="1">
    <citation type="submission" date="2022-07" db="EMBL/GenBank/DDBJ databases">
        <title>Marinobacter iranensis a new bacterium isolate from a hipersaline lake in Iran.</title>
        <authorList>
            <person name="Mohammad A.M.A."/>
            <person name="Cristina S.-P."/>
            <person name="Antonio V."/>
        </authorList>
    </citation>
    <scope>NUCLEOTIDE SEQUENCE</scope>
    <source>
        <strain evidence="2">71-i</strain>
    </source>
</reference>
<evidence type="ECO:0008006" key="4">
    <source>
        <dbReference type="Google" id="ProtNLM"/>
    </source>
</evidence>
<proteinExistence type="predicted"/>
<dbReference type="Proteomes" id="UP001143391">
    <property type="component" value="Unassembled WGS sequence"/>
</dbReference>
<feature type="non-terminal residue" evidence="2">
    <location>
        <position position="68"/>
    </location>
</feature>
<keyword evidence="3" id="KW-1185">Reference proteome</keyword>
<feature type="signal peptide" evidence="1">
    <location>
        <begin position="1"/>
        <end position="24"/>
    </location>
</feature>
<accession>A0ABT5YHL6</accession>
<comment type="caution">
    <text evidence="2">The sequence shown here is derived from an EMBL/GenBank/DDBJ whole genome shotgun (WGS) entry which is preliminary data.</text>
</comment>
<keyword evidence="1" id="KW-0732">Signal</keyword>
<evidence type="ECO:0000256" key="1">
    <source>
        <dbReference type="SAM" id="SignalP"/>
    </source>
</evidence>